<feature type="transmembrane region" description="Helical" evidence="1">
    <location>
        <begin position="84"/>
        <end position="106"/>
    </location>
</feature>
<protein>
    <recommendedName>
        <fullName evidence="4">DUF485 domain-containing protein</fullName>
    </recommendedName>
</protein>
<dbReference type="RefSeq" id="WP_268759578.1">
    <property type="nucleotide sequence ID" value="NZ_CP113836.1"/>
</dbReference>
<keyword evidence="1" id="KW-1133">Transmembrane helix</keyword>
<name>A0ABY7BED2_9PSEU</name>
<sequence>MSRPRRVAVTSPQTRLAHLHRRSGRPWRARRLDAAETSRALELYRRQRVLAAVTLAALTALLLGLPVAFTLWPGLDRMRLLGLPVSWVLLGVAPFPAMVSLGWWQLRRAERIEDRR</sequence>
<organism evidence="2 3">
    <name type="scientific">Amycolatopsis cynarae</name>
    <dbReference type="NCBI Taxonomy" id="2995223"/>
    <lineage>
        <taxon>Bacteria</taxon>
        <taxon>Bacillati</taxon>
        <taxon>Actinomycetota</taxon>
        <taxon>Actinomycetes</taxon>
        <taxon>Pseudonocardiales</taxon>
        <taxon>Pseudonocardiaceae</taxon>
        <taxon>Amycolatopsis</taxon>
    </lineage>
</organism>
<reference evidence="2" key="1">
    <citation type="submission" date="2022-11" db="EMBL/GenBank/DDBJ databases">
        <authorList>
            <person name="Mo P."/>
        </authorList>
    </citation>
    <scope>NUCLEOTIDE SEQUENCE</scope>
    <source>
        <strain evidence="2">HUAS 11-8</strain>
    </source>
</reference>
<keyword evidence="3" id="KW-1185">Reference proteome</keyword>
<evidence type="ECO:0008006" key="4">
    <source>
        <dbReference type="Google" id="ProtNLM"/>
    </source>
</evidence>
<dbReference type="EMBL" id="CP113836">
    <property type="protein sequence ID" value="WAL69493.1"/>
    <property type="molecule type" value="Genomic_DNA"/>
</dbReference>
<proteinExistence type="predicted"/>
<accession>A0ABY7BED2</accession>
<gene>
    <name evidence="2" type="ORF">ORV05_17520</name>
</gene>
<feature type="transmembrane region" description="Helical" evidence="1">
    <location>
        <begin position="49"/>
        <end position="72"/>
    </location>
</feature>
<keyword evidence="1" id="KW-0472">Membrane</keyword>
<keyword evidence="1" id="KW-0812">Transmembrane</keyword>
<evidence type="ECO:0000313" key="2">
    <source>
        <dbReference type="EMBL" id="WAL69493.1"/>
    </source>
</evidence>
<dbReference type="Proteomes" id="UP001163203">
    <property type="component" value="Chromosome"/>
</dbReference>
<evidence type="ECO:0000313" key="3">
    <source>
        <dbReference type="Proteomes" id="UP001163203"/>
    </source>
</evidence>
<evidence type="ECO:0000256" key="1">
    <source>
        <dbReference type="SAM" id="Phobius"/>
    </source>
</evidence>